<evidence type="ECO:0000256" key="3">
    <source>
        <dbReference type="ARBA" id="ARBA00023015"/>
    </source>
</evidence>
<sequence>MPKVLICVADPQLFMMLRHILAAEHLTSLCATEDADLIRLHSERQDVRAILVDMIRPVPDLARFLAMAQTRFPRASLIAMVGNDTCDEGIAIDFRMETPFNPSRLIEFLRQLKKPQGLSHGNDVLRFDDIEMNLAAVRVTRAGQPIHLTALEFRLLRALLEDPAHALDREALIAACWPDGCEVEPRTVDIHIGHIRRALAGKGPDVIRTIRGCGYGLETGVRTGVSISTCENDDHSDCVRNIRCKR</sequence>
<geneLocation type="plasmid" evidence="8 9">
    <name>pPRADMK78_01</name>
</geneLocation>
<dbReference type="InterPro" id="IPR011006">
    <property type="entry name" value="CheY-like_superfamily"/>
</dbReference>
<keyword evidence="1" id="KW-0597">Phosphoprotein</keyword>
<dbReference type="SUPFAM" id="SSF52172">
    <property type="entry name" value="CheY-like"/>
    <property type="match status" value="1"/>
</dbReference>
<dbReference type="CDD" id="cd00383">
    <property type="entry name" value="trans_reg_C"/>
    <property type="match status" value="1"/>
</dbReference>
<evidence type="ECO:0000256" key="5">
    <source>
        <dbReference type="ARBA" id="ARBA00023163"/>
    </source>
</evidence>
<dbReference type="InterPro" id="IPR039420">
    <property type="entry name" value="WalR-like"/>
</dbReference>
<dbReference type="PANTHER" id="PTHR48111">
    <property type="entry name" value="REGULATOR OF RPOS"/>
    <property type="match status" value="1"/>
</dbReference>
<organism evidence="8 9">
    <name type="scientific">Peteryoungia desertarenae</name>
    <dbReference type="NCBI Taxonomy" id="1813451"/>
    <lineage>
        <taxon>Bacteria</taxon>
        <taxon>Pseudomonadati</taxon>
        <taxon>Pseudomonadota</taxon>
        <taxon>Alphaproteobacteria</taxon>
        <taxon>Hyphomicrobiales</taxon>
        <taxon>Rhizobiaceae</taxon>
        <taxon>Peteryoungia</taxon>
    </lineage>
</organism>
<feature type="DNA-binding region" description="OmpR/PhoB-type" evidence="6">
    <location>
        <begin position="122"/>
        <end position="219"/>
    </location>
</feature>
<keyword evidence="8" id="KW-0614">Plasmid</keyword>
<dbReference type="Gene3D" id="3.40.50.2300">
    <property type="match status" value="1"/>
</dbReference>
<evidence type="ECO:0000259" key="7">
    <source>
        <dbReference type="PROSITE" id="PS51755"/>
    </source>
</evidence>
<dbReference type="InterPro" id="IPR036388">
    <property type="entry name" value="WH-like_DNA-bd_sf"/>
</dbReference>
<keyword evidence="4 6" id="KW-0238">DNA-binding</keyword>
<keyword evidence="5" id="KW-0804">Transcription</keyword>
<dbReference type="EMBL" id="CP058351">
    <property type="protein sequence ID" value="QLF71732.1"/>
    <property type="molecule type" value="Genomic_DNA"/>
</dbReference>
<dbReference type="RefSeq" id="WP_138289225.1">
    <property type="nucleotide sequence ID" value="NZ_CP058351.1"/>
</dbReference>
<gene>
    <name evidence="8" type="ORF">FE840_019075</name>
</gene>
<dbReference type="Gene3D" id="1.10.10.10">
    <property type="entry name" value="Winged helix-like DNA-binding domain superfamily/Winged helix DNA-binding domain"/>
    <property type="match status" value="1"/>
</dbReference>
<dbReference type="Pfam" id="PF00486">
    <property type="entry name" value="Trans_reg_C"/>
    <property type="match status" value="1"/>
</dbReference>
<evidence type="ECO:0000256" key="2">
    <source>
        <dbReference type="ARBA" id="ARBA00023012"/>
    </source>
</evidence>
<name>A0ABX6QU49_9HYPH</name>
<keyword evidence="2" id="KW-0902">Two-component regulatory system</keyword>
<accession>A0ABX6QU49</accession>
<dbReference type="InterPro" id="IPR016032">
    <property type="entry name" value="Sig_transdc_resp-reg_C-effctor"/>
</dbReference>
<dbReference type="InterPro" id="IPR001867">
    <property type="entry name" value="OmpR/PhoB-type_DNA-bd"/>
</dbReference>
<dbReference type="PROSITE" id="PS51755">
    <property type="entry name" value="OMPR_PHOB"/>
    <property type="match status" value="1"/>
</dbReference>
<evidence type="ECO:0000256" key="4">
    <source>
        <dbReference type="ARBA" id="ARBA00023125"/>
    </source>
</evidence>
<dbReference type="SUPFAM" id="SSF46894">
    <property type="entry name" value="C-terminal effector domain of the bipartite response regulators"/>
    <property type="match status" value="1"/>
</dbReference>
<evidence type="ECO:0000313" key="8">
    <source>
        <dbReference type="EMBL" id="QLF71732.1"/>
    </source>
</evidence>
<proteinExistence type="predicted"/>
<dbReference type="Proteomes" id="UP000308530">
    <property type="component" value="Plasmid pPRADMK78_01"/>
</dbReference>
<dbReference type="PANTHER" id="PTHR48111:SF1">
    <property type="entry name" value="TWO-COMPONENT RESPONSE REGULATOR ORR33"/>
    <property type="match status" value="1"/>
</dbReference>
<feature type="domain" description="OmpR/PhoB-type" evidence="7">
    <location>
        <begin position="122"/>
        <end position="219"/>
    </location>
</feature>
<keyword evidence="9" id="KW-1185">Reference proteome</keyword>
<reference evidence="8 9" key="1">
    <citation type="submission" date="2020-06" db="EMBL/GenBank/DDBJ databases">
        <title>Genome sequence of Rhizobium sp strain ADMK78.</title>
        <authorList>
            <person name="Rahi P."/>
        </authorList>
    </citation>
    <scope>NUCLEOTIDE SEQUENCE [LARGE SCALE GENOMIC DNA]</scope>
    <source>
        <strain evidence="8 9">ADMK78</strain>
        <plasmid evidence="8 9">pPRADMK78_01</plasmid>
    </source>
</reference>
<evidence type="ECO:0000256" key="1">
    <source>
        <dbReference type="ARBA" id="ARBA00022553"/>
    </source>
</evidence>
<evidence type="ECO:0000313" key="9">
    <source>
        <dbReference type="Proteomes" id="UP000308530"/>
    </source>
</evidence>
<keyword evidence="3" id="KW-0805">Transcription regulation</keyword>
<protein>
    <submittedName>
        <fullName evidence="8">Response regulator transcription factor</fullName>
    </submittedName>
</protein>
<dbReference type="SMART" id="SM00862">
    <property type="entry name" value="Trans_reg_C"/>
    <property type="match status" value="1"/>
</dbReference>
<evidence type="ECO:0000256" key="6">
    <source>
        <dbReference type="PROSITE-ProRule" id="PRU01091"/>
    </source>
</evidence>